<sequence length="378" mass="42590">MKAHTENHQLDNELILRDRTPSPLTVRATNLSLTKQEDQLIECRLTFFVNSELYQHIDTQALFNLKPEIRGAFTGEFLPSPDIFIEISLKPDLLPHLVEHAANPNEAANYLLHISTEKPDDPLILTENWLGLSVKQQQESGEIGYTTFWNYINPSALASGGINSEEVGDAIANFFKEWTEANLSAMTQKGTSEILEGIVNFFEEVVDVAVDALANSFAEQSIAQSIATDGPIFAEMVNFFQEDEWPFYQIEGQPVLQMLFQGDNGKWTCFARAREPQQQMVFYSIFPVNVPENKRLAVAEFITRANYGMIIGNFELDFTDGEIRYKTSIDVEGDRLSFALIKRLVYANVTMMDEYLPGIMSVIYGEAEAGEAIAKIET</sequence>
<organism evidence="1 2">
    <name type="scientific">Floridaenema flaviceps BLCC-F50</name>
    <dbReference type="NCBI Taxonomy" id="3153642"/>
    <lineage>
        <taxon>Bacteria</taxon>
        <taxon>Bacillati</taxon>
        <taxon>Cyanobacteriota</taxon>
        <taxon>Cyanophyceae</taxon>
        <taxon>Oscillatoriophycideae</taxon>
        <taxon>Aerosakkonematales</taxon>
        <taxon>Aerosakkonemataceae</taxon>
        <taxon>Floridanema</taxon>
        <taxon>Floridanema flaviceps</taxon>
    </lineage>
</organism>
<reference evidence="1 2" key="1">
    <citation type="submission" date="2024-09" db="EMBL/GenBank/DDBJ databases">
        <title>Floridaenema gen nov. (Aerosakkonemataceae, Aerosakkonematales ord. nov., Cyanobacteria) from benthic tropical and subtropical fresh waters, with the description of four new species.</title>
        <authorList>
            <person name="Moretto J.A."/>
            <person name="Berthold D.E."/>
            <person name="Lefler F.W."/>
            <person name="Huang I.-S."/>
            <person name="Laughinghouse H. IV."/>
        </authorList>
    </citation>
    <scope>NUCLEOTIDE SEQUENCE [LARGE SCALE GENOMIC DNA]</scope>
    <source>
        <strain evidence="1 2">BLCC-F50</strain>
    </source>
</reference>
<dbReference type="EMBL" id="JBHFNR010000054">
    <property type="protein sequence ID" value="MFB2892901.1"/>
    <property type="molecule type" value="Genomic_DNA"/>
</dbReference>
<keyword evidence="2" id="KW-1185">Reference proteome</keyword>
<dbReference type="Proteomes" id="UP001576784">
    <property type="component" value="Unassembled WGS sequence"/>
</dbReference>
<dbReference type="InterPro" id="IPR019660">
    <property type="entry name" value="Put_sensory_transdc_reg_YbjN"/>
</dbReference>
<gene>
    <name evidence="1" type="ORF">ACE1CI_08150</name>
</gene>
<comment type="caution">
    <text evidence="1">The sequence shown here is derived from an EMBL/GenBank/DDBJ whole genome shotgun (WGS) entry which is preliminary data.</text>
</comment>
<evidence type="ECO:0000313" key="1">
    <source>
        <dbReference type="EMBL" id="MFB2892901.1"/>
    </source>
</evidence>
<protein>
    <submittedName>
        <fullName evidence="1">YbjN domain-containing protein</fullName>
    </submittedName>
</protein>
<name>A0ABV4XMG1_9CYAN</name>
<dbReference type="CDD" id="cd17033">
    <property type="entry name" value="DR1245-like"/>
    <property type="match status" value="1"/>
</dbReference>
<proteinExistence type="predicted"/>
<evidence type="ECO:0000313" key="2">
    <source>
        <dbReference type="Proteomes" id="UP001576784"/>
    </source>
</evidence>
<dbReference type="Pfam" id="PF10722">
    <property type="entry name" value="YbjN"/>
    <property type="match status" value="1"/>
</dbReference>
<accession>A0ABV4XMG1</accession>
<dbReference type="RefSeq" id="WP_413262568.1">
    <property type="nucleotide sequence ID" value="NZ_JBHFNR010000054.1"/>
</dbReference>